<protein>
    <recommendedName>
        <fullName evidence="8">ATP synthase subunit delta</fullName>
    </recommendedName>
    <alternativeName>
        <fullName evidence="8">ATP synthase F(1) sector subunit delta</fullName>
    </alternativeName>
    <alternativeName>
        <fullName evidence="8">F-type ATPase subunit delta</fullName>
        <shortName evidence="8">F-ATPase subunit delta</shortName>
    </alternativeName>
</protein>
<dbReference type="NCBIfam" id="NF004402">
    <property type="entry name" value="PRK05758.2-2"/>
    <property type="match status" value="1"/>
</dbReference>
<dbReference type="Gene3D" id="1.10.520.20">
    <property type="entry name" value="N-terminal domain of the delta subunit of the F1F0-ATP synthase"/>
    <property type="match status" value="1"/>
</dbReference>
<gene>
    <name evidence="8" type="primary">atpH</name>
    <name evidence="9" type="ORF">BHF71_01255</name>
</gene>
<evidence type="ECO:0000256" key="2">
    <source>
        <dbReference type="ARBA" id="ARBA00022448"/>
    </source>
</evidence>
<dbReference type="HAMAP" id="MF_01416">
    <property type="entry name" value="ATP_synth_delta_bact"/>
    <property type="match status" value="1"/>
</dbReference>
<keyword evidence="7 8" id="KW-0066">ATP synthesis</keyword>
<dbReference type="NCBIfam" id="TIGR01145">
    <property type="entry name" value="ATP_synt_delta"/>
    <property type="match status" value="1"/>
</dbReference>
<keyword evidence="3 8" id="KW-0375">Hydrogen ion transport</keyword>
<dbReference type="Proteomes" id="UP000243739">
    <property type="component" value="Unassembled WGS sequence"/>
</dbReference>
<dbReference type="SUPFAM" id="SSF47928">
    <property type="entry name" value="N-terminal domain of the delta subunit of the F1F0-ATP synthase"/>
    <property type="match status" value="1"/>
</dbReference>
<dbReference type="PRINTS" id="PR00125">
    <property type="entry name" value="ATPASEDELTA"/>
</dbReference>
<evidence type="ECO:0000313" key="9">
    <source>
        <dbReference type="EMBL" id="OEF99886.1"/>
    </source>
</evidence>
<name>A0A1D2YW69_9BACI</name>
<dbReference type="NCBIfam" id="NF004403">
    <property type="entry name" value="PRK05758.2-4"/>
    <property type="match status" value="1"/>
</dbReference>
<dbReference type="STRING" id="337097.BHF71_01255"/>
<evidence type="ECO:0000256" key="5">
    <source>
        <dbReference type="ARBA" id="ARBA00023136"/>
    </source>
</evidence>
<evidence type="ECO:0000256" key="7">
    <source>
        <dbReference type="ARBA" id="ARBA00023310"/>
    </source>
</evidence>
<dbReference type="PROSITE" id="PS00389">
    <property type="entry name" value="ATPASE_DELTA"/>
    <property type="match status" value="1"/>
</dbReference>
<organism evidence="9 10">
    <name type="scientific">Vulcanibacillus modesticaldus</name>
    <dbReference type="NCBI Taxonomy" id="337097"/>
    <lineage>
        <taxon>Bacteria</taxon>
        <taxon>Bacillati</taxon>
        <taxon>Bacillota</taxon>
        <taxon>Bacilli</taxon>
        <taxon>Bacillales</taxon>
        <taxon>Bacillaceae</taxon>
        <taxon>Vulcanibacillus</taxon>
    </lineage>
</organism>
<keyword evidence="10" id="KW-1185">Reference proteome</keyword>
<evidence type="ECO:0000256" key="8">
    <source>
        <dbReference type="HAMAP-Rule" id="MF_01416"/>
    </source>
</evidence>
<evidence type="ECO:0000256" key="1">
    <source>
        <dbReference type="ARBA" id="ARBA00004370"/>
    </source>
</evidence>
<comment type="caution">
    <text evidence="9">The sequence shown here is derived from an EMBL/GenBank/DDBJ whole genome shotgun (WGS) entry which is preliminary data.</text>
</comment>
<dbReference type="InterPro" id="IPR020781">
    <property type="entry name" value="ATPase_OSCP/d_CS"/>
</dbReference>
<dbReference type="PANTHER" id="PTHR11910">
    <property type="entry name" value="ATP SYNTHASE DELTA CHAIN"/>
    <property type="match status" value="1"/>
</dbReference>
<keyword evidence="4 8" id="KW-0406">Ion transport</keyword>
<dbReference type="InterPro" id="IPR026015">
    <property type="entry name" value="ATP_synth_OSCP/delta_N_sf"/>
</dbReference>
<keyword evidence="8" id="KW-1003">Cell membrane</keyword>
<reference evidence="9 10" key="1">
    <citation type="submission" date="2016-09" db="EMBL/GenBank/DDBJ databases">
        <title>Draft genome sequence for the type strain of Vulcanibacillus modesticaldus BR, a strictly anaerobic, moderately thermophilic, and nitrate-reducing bacterium from deep sea-hydrothermal vents of the Mid-Atlantic Ridge.</title>
        <authorList>
            <person name="Abin C.A."/>
            <person name="Hollibaugh J.T."/>
        </authorList>
    </citation>
    <scope>NUCLEOTIDE SEQUENCE [LARGE SCALE GENOMIC DNA]</scope>
    <source>
        <strain evidence="9 10">BR</strain>
    </source>
</reference>
<evidence type="ECO:0000256" key="6">
    <source>
        <dbReference type="ARBA" id="ARBA00023196"/>
    </source>
</evidence>
<evidence type="ECO:0000256" key="3">
    <source>
        <dbReference type="ARBA" id="ARBA00022781"/>
    </source>
</evidence>
<comment type="similarity">
    <text evidence="8">Belongs to the ATPase delta chain family.</text>
</comment>
<keyword evidence="5 8" id="KW-0472">Membrane</keyword>
<dbReference type="EMBL" id="MIJF01000013">
    <property type="protein sequence ID" value="OEF99886.1"/>
    <property type="molecule type" value="Genomic_DNA"/>
</dbReference>
<proteinExistence type="inferred from homology"/>
<evidence type="ECO:0000256" key="4">
    <source>
        <dbReference type="ARBA" id="ARBA00023065"/>
    </source>
</evidence>
<dbReference type="GO" id="GO:0005886">
    <property type="term" value="C:plasma membrane"/>
    <property type="evidence" value="ECO:0007669"/>
    <property type="project" value="UniProtKB-SubCell"/>
</dbReference>
<keyword evidence="6 8" id="KW-0139">CF(1)</keyword>
<dbReference type="Pfam" id="PF00213">
    <property type="entry name" value="OSCP"/>
    <property type="match status" value="1"/>
</dbReference>
<dbReference type="AlphaFoldDB" id="A0A1D2YW69"/>
<comment type="subcellular location">
    <subcellularLocation>
        <location evidence="8">Cell membrane</location>
        <topology evidence="8">Peripheral membrane protein</topology>
    </subcellularLocation>
    <subcellularLocation>
        <location evidence="1">Membrane</location>
    </subcellularLocation>
</comment>
<comment type="function">
    <text evidence="8">This protein is part of the stalk that links CF(0) to CF(1). It either transmits conformational changes from CF(0) to CF(1) or is implicated in proton conduction.</text>
</comment>
<comment type="function">
    <text evidence="8">F(1)F(0) ATP synthase produces ATP from ADP in the presence of a proton or sodium gradient. F-type ATPases consist of two structural domains, F(1) containing the extramembraneous catalytic core and F(0) containing the membrane proton channel, linked together by a central stalk and a peripheral stalk. During catalysis, ATP synthesis in the catalytic domain of F(1) is coupled via a rotary mechanism of the central stalk subunits to proton translocation.</text>
</comment>
<dbReference type="GO" id="GO:0045259">
    <property type="term" value="C:proton-transporting ATP synthase complex"/>
    <property type="evidence" value="ECO:0007669"/>
    <property type="project" value="UniProtKB-KW"/>
</dbReference>
<accession>A0A1D2YW69</accession>
<evidence type="ECO:0000313" key="10">
    <source>
        <dbReference type="Proteomes" id="UP000243739"/>
    </source>
</evidence>
<keyword evidence="2 8" id="KW-0813">Transport</keyword>
<dbReference type="GO" id="GO:0046933">
    <property type="term" value="F:proton-transporting ATP synthase activity, rotational mechanism"/>
    <property type="evidence" value="ECO:0007669"/>
    <property type="project" value="UniProtKB-UniRule"/>
</dbReference>
<sequence length="180" mass="20316">MEGLVAKRYAKALFEVAKDKGLLDQVEQDLQLIVKISRETEDFMTFLRNPQISGNVKKDIIDSAFKNNISEIAQNLFYQLIDRNRVEVLEEILYHYVKLANEVRGIVDVVAITATPLDDATTEKIAKSFSDKMGKKVRLKNSVDPTILGGMVIRIGDRIYDGSINTKLQVIKRSLTASRV</sequence>
<dbReference type="InterPro" id="IPR000711">
    <property type="entry name" value="ATPase_OSCP/dsu"/>
</dbReference>